<keyword evidence="3" id="KW-1185">Reference proteome</keyword>
<reference evidence="2 3" key="1">
    <citation type="journal article" date="2014" name="Appl. Environ. Microbiol.">
        <title>Elucidation of insertion elements encoded on plasmids and in vitro construction of shuttle vectors from the toxic cyanobacterium Planktothrix.</title>
        <authorList>
            <person name="Christiansen G."/>
            <person name="Goesmann A."/>
            <person name="Kurmayer R."/>
        </authorList>
    </citation>
    <scope>NUCLEOTIDE SEQUENCE [LARGE SCALE GENOMIC DNA]</scope>
    <source>
        <strain evidence="2 3">NIVA-CYA 126/8</strain>
        <plasmid evidence="2">pPA115</plasmid>
    </source>
</reference>
<organism evidence="2 3">
    <name type="scientific">Planktothrix agardhii (strain NIVA-CYA 126/8)</name>
    <dbReference type="NCBI Taxonomy" id="388467"/>
    <lineage>
        <taxon>Bacteria</taxon>
        <taxon>Bacillati</taxon>
        <taxon>Cyanobacteriota</taxon>
        <taxon>Cyanophyceae</taxon>
        <taxon>Oscillatoriophycideae</taxon>
        <taxon>Oscillatoriales</taxon>
        <taxon>Microcoleaceae</taxon>
        <taxon>Planktothrix</taxon>
    </lineage>
</organism>
<dbReference type="GO" id="GO:0005524">
    <property type="term" value="F:ATP binding"/>
    <property type="evidence" value="ECO:0007669"/>
    <property type="project" value="InterPro"/>
</dbReference>
<feature type="domain" description="ATPase AAA-type core" evidence="1">
    <location>
        <begin position="262"/>
        <end position="327"/>
    </location>
</feature>
<dbReference type="InterPro" id="IPR003959">
    <property type="entry name" value="ATPase_AAA_core"/>
</dbReference>
<name>A0A073CAG9_PLAA1</name>
<dbReference type="InterPro" id="IPR051396">
    <property type="entry name" value="Bact_Antivir_Def_Nuclease"/>
</dbReference>
<geneLocation type="plasmid" evidence="2 3">
    <name>pPA115</name>
</geneLocation>
<protein>
    <submittedName>
        <fullName evidence="2">Putative Recombinational DNA repair ATPase</fullName>
    </submittedName>
</protein>
<gene>
    <name evidence="2" type="ORF">A19Y_9101</name>
</gene>
<dbReference type="InterPro" id="IPR027417">
    <property type="entry name" value="P-loop_NTPase"/>
</dbReference>
<proteinExistence type="predicted"/>
<evidence type="ECO:0000313" key="3">
    <source>
        <dbReference type="Proteomes" id="UP000027395"/>
    </source>
</evidence>
<dbReference type="Gene3D" id="3.40.50.300">
    <property type="entry name" value="P-loop containing nucleotide triphosphate hydrolases"/>
    <property type="match status" value="1"/>
</dbReference>
<dbReference type="RefSeq" id="WP_042158475.1">
    <property type="nucleotide sequence ID" value="NZ_CM002804.1"/>
</dbReference>
<evidence type="ECO:0000259" key="1">
    <source>
        <dbReference type="Pfam" id="PF13304"/>
    </source>
</evidence>
<dbReference type="AlphaFoldDB" id="A0A073CAG9"/>
<evidence type="ECO:0000313" key="2">
    <source>
        <dbReference type="EMBL" id="KEI65294.1"/>
    </source>
</evidence>
<dbReference type="PANTHER" id="PTHR43581">
    <property type="entry name" value="ATP/GTP PHOSPHATASE"/>
    <property type="match status" value="1"/>
</dbReference>
<dbReference type="PATRIC" id="fig|388467.6.peg.4724"/>
<keyword evidence="2" id="KW-0614">Plasmid</keyword>
<dbReference type="HOGENOM" id="CLU_061728_1_0_3"/>
<dbReference type="Pfam" id="PF13304">
    <property type="entry name" value="AAA_21"/>
    <property type="match status" value="1"/>
</dbReference>
<dbReference type="SUPFAM" id="SSF52540">
    <property type="entry name" value="P-loop containing nucleoside triphosphate hydrolases"/>
    <property type="match status" value="1"/>
</dbReference>
<accession>A0A073CAG9</accession>
<dbReference type="PANTHER" id="PTHR43581:SF4">
    <property type="entry name" value="ATP_GTP PHOSPHATASE"/>
    <property type="match status" value="1"/>
</dbReference>
<sequence length="377" mass="42870">MQIKKLEYYDDEYKWKLEEVNFLPNLNLLVGVSGVGKTRILRAIYNLKSIANGASLNGVKWNVCFIANNNLEYTWSGEFETRENTISINETSEDDEQVKLINEQLVCNNETVLIERKDSEIIFNGSKTPKLSPFESVVELLKQEDQIAPVKESLDKIVLADSESVDRAWRLPVSIFKKFEKASLSALQESGLPVPIKLSILYRTLPDEFNKIKEAFISVFPNVSDIKVETIKDDDIPIALSKLLKEATTVSIKEKGIEDWIENISSGMLKTLMYISELYLAPENCIILIDEFENSLGVNCLDSVTELVLDNKKLQFIITSHHPYIINNVSPAYWKIVTRKAGLVTVKNSKDFHISESRQKAFIDLINVLEDEADLEE</sequence>
<dbReference type="GO" id="GO:0016887">
    <property type="term" value="F:ATP hydrolysis activity"/>
    <property type="evidence" value="ECO:0007669"/>
    <property type="project" value="InterPro"/>
</dbReference>
<dbReference type="Proteomes" id="UP000027395">
    <property type="component" value="Plasmid pPA115"/>
</dbReference>
<dbReference type="EMBL" id="CM002804">
    <property type="protein sequence ID" value="KEI65294.1"/>
    <property type="molecule type" value="Genomic_DNA"/>
</dbReference>